<dbReference type="InterPro" id="IPR036514">
    <property type="entry name" value="SGNH_hydro_sf"/>
</dbReference>
<evidence type="ECO:0000259" key="2">
    <source>
        <dbReference type="Pfam" id="PF13472"/>
    </source>
</evidence>
<dbReference type="KEGG" id="spir:CWM47_24250"/>
<dbReference type="RefSeq" id="WP_100990767.1">
    <property type="nucleotide sequence ID" value="NZ_CP025096.1"/>
</dbReference>
<dbReference type="GO" id="GO:0004622">
    <property type="term" value="F:phosphatidylcholine lysophospholipase activity"/>
    <property type="evidence" value="ECO:0007669"/>
    <property type="project" value="TreeGrafter"/>
</dbReference>
<dbReference type="InterPro" id="IPR013830">
    <property type="entry name" value="SGNH_hydro"/>
</dbReference>
<dbReference type="OrthoDB" id="9786188at2"/>
<organism evidence="3 4">
    <name type="scientific">Spirosoma pollinicola</name>
    <dbReference type="NCBI Taxonomy" id="2057025"/>
    <lineage>
        <taxon>Bacteria</taxon>
        <taxon>Pseudomonadati</taxon>
        <taxon>Bacteroidota</taxon>
        <taxon>Cytophagia</taxon>
        <taxon>Cytophagales</taxon>
        <taxon>Cytophagaceae</taxon>
        <taxon>Spirosoma</taxon>
    </lineage>
</organism>
<dbReference type="EMBL" id="CP025096">
    <property type="protein sequence ID" value="AUD04685.1"/>
    <property type="molecule type" value="Genomic_DNA"/>
</dbReference>
<dbReference type="Gene3D" id="3.40.50.1110">
    <property type="entry name" value="SGNH hydrolase"/>
    <property type="match status" value="1"/>
</dbReference>
<dbReference type="PANTHER" id="PTHR30383:SF5">
    <property type="entry name" value="SGNH HYDROLASE-TYPE ESTERASE DOMAIN-CONTAINING PROTEIN"/>
    <property type="match status" value="1"/>
</dbReference>
<dbReference type="AlphaFoldDB" id="A0A2K8Z492"/>
<protein>
    <submittedName>
        <fullName evidence="3">Arylesterase</fullName>
    </submittedName>
</protein>
<accession>A0A2K8Z492</accession>
<name>A0A2K8Z492_9BACT</name>
<dbReference type="Proteomes" id="UP000232883">
    <property type="component" value="Chromosome"/>
</dbReference>
<dbReference type="SUPFAM" id="SSF52266">
    <property type="entry name" value="SGNH hydrolase"/>
    <property type="match status" value="1"/>
</dbReference>
<dbReference type="PANTHER" id="PTHR30383">
    <property type="entry name" value="THIOESTERASE 1/PROTEASE 1/LYSOPHOSPHOLIPASE L1"/>
    <property type="match status" value="1"/>
</dbReference>
<feature type="domain" description="SGNH hydrolase-type esterase" evidence="2">
    <location>
        <begin position="58"/>
        <end position="221"/>
    </location>
</feature>
<sequence>MKFCLNRKTPYSVISGLLLVLTVWGCGSSDTKTNTTTTPAEQAASKPDSPAKKQTILFYGNSLTAGYGVEPSQAFSALIGKKVDSLGLNYRVVNAGLSGETTAGGKSRIGWVLRQPVAIFVLELGGNDGLRGLPLADTRKNLQAIMDTVRQKSPQATIVLAGMQIPPNMGTSYTKEFRGMFKELADKNKAVLIPFLLENVGGIPKLNQPDGIHPTPAGHKIVANTVWKVIRPLLK</sequence>
<evidence type="ECO:0000313" key="4">
    <source>
        <dbReference type="Proteomes" id="UP000232883"/>
    </source>
</evidence>
<dbReference type="CDD" id="cd01822">
    <property type="entry name" value="Lysophospholipase_L1_like"/>
    <property type="match status" value="1"/>
</dbReference>
<feature type="signal peptide" evidence="1">
    <location>
        <begin position="1"/>
        <end position="25"/>
    </location>
</feature>
<gene>
    <name evidence="3" type="ORF">CWM47_24250</name>
</gene>
<keyword evidence="1" id="KW-0732">Signal</keyword>
<evidence type="ECO:0000256" key="1">
    <source>
        <dbReference type="SAM" id="SignalP"/>
    </source>
</evidence>
<dbReference type="InterPro" id="IPR051532">
    <property type="entry name" value="Ester_Hydrolysis_Enzymes"/>
</dbReference>
<proteinExistence type="predicted"/>
<evidence type="ECO:0000313" key="3">
    <source>
        <dbReference type="EMBL" id="AUD04685.1"/>
    </source>
</evidence>
<reference evidence="3 4" key="1">
    <citation type="submission" date="2017-11" db="EMBL/GenBank/DDBJ databases">
        <title>Taxonomic description and genome sequences of Spirosoma HA7 sp. nov., isolated from pollen microhabitat of Corylus avellana.</title>
        <authorList>
            <person name="Ambika Manirajan B."/>
            <person name="Suarez C."/>
            <person name="Ratering S."/>
            <person name="Geissler-Plaum R."/>
            <person name="Cardinale M."/>
            <person name="Sylvia S."/>
        </authorList>
    </citation>
    <scope>NUCLEOTIDE SEQUENCE [LARGE SCALE GENOMIC DNA]</scope>
    <source>
        <strain evidence="3 4">HA7</strain>
    </source>
</reference>
<feature type="chain" id="PRO_5014843249" evidence="1">
    <location>
        <begin position="26"/>
        <end position="235"/>
    </location>
</feature>
<keyword evidence="4" id="KW-1185">Reference proteome</keyword>
<dbReference type="Pfam" id="PF13472">
    <property type="entry name" value="Lipase_GDSL_2"/>
    <property type="match status" value="1"/>
</dbReference>